<protein>
    <submittedName>
        <fullName evidence="2">Phosphotransferase</fullName>
    </submittedName>
</protein>
<dbReference type="InterPro" id="IPR002575">
    <property type="entry name" value="Aminoglycoside_PTrfase"/>
</dbReference>
<evidence type="ECO:0000313" key="3">
    <source>
        <dbReference type="Proteomes" id="UP001364156"/>
    </source>
</evidence>
<accession>A0ABZ2HFJ4</accession>
<dbReference type="SUPFAM" id="SSF56112">
    <property type="entry name" value="Protein kinase-like (PK-like)"/>
    <property type="match status" value="1"/>
</dbReference>
<dbReference type="Gene3D" id="3.30.200.20">
    <property type="entry name" value="Phosphorylase Kinase, domain 1"/>
    <property type="match status" value="1"/>
</dbReference>
<dbReference type="EMBL" id="CP146069">
    <property type="protein sequence ID" value="WWR46796.1"/>
    <property type="molecule type" value="Genomic_DNA"/>
</dbReference>
<sequence length="339" mass="37952">MTDRSAQIDHFLQVNDLAHVARSDLAGDASNRRYFRLTHSDGPPLVLMDAPPSKGEDTRPFVRIAKYLKDVGLSAPNIVAQDDANGFLILEDLGDDLFARLVDSHPEMEVELYTSATDLLVDLHRHRPPADLATYDASDAAELAALSIDWYAFGVSETKDDQSRDQLAAEMARLIKAHAPQCDVLVQRDFHSENLLWLANRTSHRRVGLLDFQDALAGHRSYDLVSLLQDARRDVSPEIEMQMVDHYIASTGQIADQFKTAYAVWGAQRNLRIIGVFARLCMRDGKPGYIPYIPRVWNLLRRDLVHPGLEHLNRLVLDALPEPSPGSLSTLEAKCARTP</sequence>
<proteinExistence type="predicted"/>
<dbReference type="Gene3D" id="3.90.1200.10">
    <property type="match status" value="1"/>
</dbReference>
<dbReference type="InterPro" id="IPR011009">
    <property type="entry name" value="Kinase-like_dom_sf"/>
</dbReference>
<dbReference type="RefSeq" id="WP_338549639.1">
    <property type="nucleotide sequence ID" value="NZ_CP146069.1"/>
</dbReference>
<organism evidence="2 3">
    <name type="scientific">Roseovarius phycicola</name>
    <dbReference type="NCBI Taxonomy" id="3080976"/>
    <lineage>
        <taxon>Bacteria</taxon>
        <taxon>Pseudomonadati</taxon>
        <taxon>Pseudomonadota</taxon>
        <taxon>Alphaproteobacteria</taxon>
        <taxon>Rhodobacterales</taxon>
        <taxon>Roseobacteraceae</taxon>
        <taxon>Roseovarius</taxon>
    </lineage>
</organism>
<reference evidence="2 3" key="1">
    <citation type="submission" date="2023-10" db="EMBL/GenBank/DDBJ databases">
        <title>Roseovarius strain S88 nov., isolated from a marine algae.</title>
        <authorList>
            <person name="Lee M.W."/>
            <person name="Lee J.K."/>
            <person name="Kim J.M."/>
            <person name="Choi D.G."/>
            <person name="Baek J.H."/>
            <person name="Bayburt H."/>
            <person name="Jung J.J."/>
            <person name="Han D.M."/>
            <person name="Jeon C.O."/>
        </authorList>
    </citation>
    <scope>NUCLEOTIDE SEQUENCE [LARGE SCALE GENOMIC DNA]</scope>
    <source>
        <strain evidence="2 3">S88</strain>
    </source>
</reference>
<name>A0ABZ2HFJ4_9RHOB</name>
<evidence type="ECO:0000313" key="2">
    <source>
        <dbReference type="EMBL" id="WWR46796.1"/>
    </source>
</evidence>
<dbReference type="Proteomes" id="UP001364156">
    <property type="component" value="Chromosome"/>
</dbReference>
<evidence type="ECO:0000259" key="1">
    <source>
        <dbReference type="Pfam" id="PF01636"/>
    </source>
</evidence>
<gene>
    <name evidence="2" type="ORF">RZ517_01035</name>
</gene>
<keyword evidence="3" id="KW-1185">Reference proteome</keyword>
<dbReference type="Pfam" id="PF01636">
    <property type="entry name" value="APH"/>
    <property type="match status" value="1"/>
</dbReference>
<feature type="domain" description="Aminoglycoside phosphotransferase" evidence="1">
    <location>
        <begin position="25"/>
        <end position="248"/>
    </location>
</feature>